<gene>
    <name evidence="1" type="ORF">ACFOX0_30985</name>
</gene>
<dbReference type="SUPFAM" id="SSF56954">
    <property type="entry name" value="Outer membrane efflux proteins (OEP)"/>
    <property type="match status" value="1"/>
</dbReference>
<proteinExistence type="predicted"/>
<protein>
    <submittedName>
        <fullName evidence="1">Uncharacterized protein</fullName>
    </submittedName>
</protein>
<evidence type="ECO:0000313" key="2">
    <source>
        <dbReference type="Proteomes" id="UP001595868"/>
    </source>
</evidence>
<sequence length="86" mass="9269">MSIEDVKATLRRGNKAVKDARRTLEQANAQLLDATGIALPTLEGSEHAHVQRTRAGLKAAAHEIELTLRRLDAAAEHSTAYLDAIG</sequence>
<dbReference type="EMBL" id="JBHSBN010000039">
    <property type="protein sequence ID" value="MFC4110332.1"/>
    <property type="molecule type" value="Genomic_DNA"/>
</dbReference>
<comment type="caution">
    <text evidence="1">The sequence shown here is derived from an EMBL/GenBank/DDBJ whole genome shotgun (WGS) entry which is preliminary data.</text>
</comment>
<evidence type="ECO:0000313" key="1">
    <source>
        <dbReference type="EMBL" id="MFC4110332.1"/>
    </source>
</evidence>
<name>A0ABV8KX90_9ACTN</name>
<dbReference type="RefSeq" id="WP_377552643.1">
    <property type="nucleotide sequence ID" value="NZ_JBHSBN010000039.1"/>
</dbReference>
<dbReference type="Proteomes" id="UP001595868">
    <property type="component" value="Unassembled WGS sequence"/>
</dbReference>
<keyword evidence="2" id="KW-1185">Reference proteome</keyword>
<reference evidence="2" key="1">
    <citation type="journal article" date="2019" name="Int. J. Syst. Evol. Microbiol.">
        <title>The Global Catalogue of Microorganisms (GCM) 10K type strain sequencing project: providing services to taxonomists for standard genome sequencing and annotation.</title>
        <authorList>
            <consortium name="The Broad Institute Genomics Platform"/>
            <consortium name="The Broad Institute Genome Sequencing Center for Infectious Disease"/>
            <person name="Wu L."/>
            <person name="Ma J."/>
        </authorList>
    </citation>
    <scope>NUCLEOTIDE SEQUENCE [LARGE SCALE GENOMIC DNA]</scope>
    <source>
        <strain evidence="2">2902at01</strain>
    </source>
</reference>
<organism evidence="1 2">
    <name type="scientific">Micromonospora zhanjiangensis</name>
    <dbReference type="NCBI Taxonomy" id="1522057"/>
    <lineage>
        <taxon>Bacteria</taxon>
        <taxon>Bacillati</taxon>
        <taxon>Actinomycetota</taxon>
        <taxon>Actinomycetes</taxon>
        <taxon>Micromonosporales</taxon>
        <taxon>Micromonosporaceae</taxon>
        <taxon>Micromonospora</taxon>
    </lineage>
</organism>
<accession>A0ABV8KX90</accession>